<name>A0A284SAY7_ARMOS</name>
<sequence length="67" mass="7434">MLCLQPRHGWTAREEFGDYDVAIPEVDNDPPEDKDGTDIAPYGSCILISFVNPMFPASNPVKQVGLR</sequence>
<protein>
    <submittedName>
        <fullName evidence="1">Uncharacterized protein</fullName>
    </submittedName>
</protein>
<reference evidence="2" key="1">
    <citation type="journal article" date="2017" name="Nat. Ecol. Evol.">
        <title>Genome expansion and lineage-specific genetic innovations in the forest pathogenic fungi Armillaria.</title>
        <authorList>
            <person name="Sipos G."/>
            <person name="Prasanna A.N."/>
            <person name="Walter M.C."/>
            <person name="O'Connor E."/>
            <person name="Balint B."/>
            <person name="Krizsan K."/>
            <person name="Kiss B."/>
            <person name="Hess J."/>
            <person name="Varga T."/>
            <person name="Slot J."/>
            <person name="Riley R."/>
            <person name="Boka B."/>
            <person name="Rigling D."/>
            <person name="Barry K."/>
            <person name="Lee J."/>
            <person name="Mihaltcheva S."/>
            <person name="LaButti K."/>
            <person name="Lipzen A."/>
            <person name="Waldron R."/>
            <person name="Moloney N.M."/>
            <person name="Sperisen C."/>
            <person name="Kredics L."/>
            <person name="Vagvoelgyi C."/>
            <person name="Patrignani A."/>
            <person name="Fitzpatrick D."/>
            <person name="Nagy I."/>
            <person name="Doyle S."/>
            <person name="Anderson J.B."/>
            <person name="Grigoriev I.V."/>
            <person name="Gueldener U."/>
            <person name="Muensterkoetter M."/>
            <person name="Nagy L.G."/>
        </authorList>
    </citation>
    <scope>NUCLEOTIDE SEQUENCE [LARGE SCALE GENOMIC DNA]</scope>
    <source>
        <strain evidence="2">C18/9</strain>
    </source>
</reference>
<dbReference type="EMBL" id="FUEG01000053">
    <property type="protein sequence ID" value="SJL18126.1"/>
    <property type="molecule type" value="Genomic_DNA"/>
</dbReference>
<evidence type="ECO:0000313" key="2">
    <source>
        <dbReference type="Proteomes" id="UP000219338"/>
    </source>
</evidence>
<evidence type="ECO:0000313" key="1">
    <source>
        <dbReference type="EMBL" id="SJL18126.1"/>
    </source>
</evidence>
<keyword evidence="2" id="KW-1185">Reference proteome</keyword>
<gene>
    <name evidence="1" type="ORF">ARMOST_21698</name>
</gene>
<accession>A0A284SAY7</accession>
<dbReference type="Proteomes" id="UP000219338">
    <property type="component" value="Unassembled WGS sequence"/>
</dbReference>
<proteinExistence type="predicted"/>
<organism evidence="1 2">
    <name type="scientific">Armillaria ostoyae</name>
    <name type="common">Armillaria root rot fungus</name>
    <dbReference type="NCBI Taxonomy" id="47428"/>
    <lineage>
        <taxon>Eukaryota</taxon>
        <taxon>Fungi</taxon>
        <taxon>Dikarya</taxon>
        <taxon>Basidiomycota</taxon>
        <taxon>Agaricomycotina</taxon>
        <taxon>Agaricomycetes</taxon>
        <taxon>Agaricomycetidae</taxon>
        <taxon>Agaricales</taxon>
        <taxon>Marasmiineae</taxon>
        <taxon>Physalacriaceae</taxon>
        <taxon>Armillaria</taxon>
    </lineage>
</organism>
<dbReference type="AlphaFoldDB" id="A0A284SAY7"/>